<dbReference type="Gene3D" id="3.30.300.30">
    <property type="match status" value="1"/>
</dbReference>
<dbReference type="PANTHER" id="PTHR44394:SF1">
    <property type="entry name" value="BETA-ALANINE-ACTIVATING ENZYME"/>
    <property type="match status" value="1"/>
</dbReference>
<dbReference type="GO" id="GO:0016207">
    <property type="term" value="F:4-coumarate-CoA ligase activity"/>
    <property type="evidence" value="ECO:0007669"/>
    <property type="project" value="UniProtKB-EC"/>
</dbReference>
<dbReference type="InterPro" id="IPR045851">
    <property type="entry name" value="AMP-bd_C_sf"/>
</dbReference>
<dbReference type="SMART" id="SM00564">
    <property type="entry name" value="PQQ"/>
    <property type="match status" value="3"/>
</dbReference>
<feature type="domain" description="Pyrrolo-quinoline quinone repeat" evidence="4">
    <location>
        <begin position="837"/>
        <end position="1189"/>
    </location>
</feature>
<reference evidence="5 6" key="1">
    <citation type="submission" date="2023-10" db="EMBL/GenBank/DDBJ databases">
        <title>Chromosome-scale genome assembly provides insights into flower coloration mechanisms of Canna indica.</title>
        <authorList>
            <person name="Li C."/>
        </authorList>
    </citation>
    <scope>NUCLEOTIDE SEQUENCE [LARGE SCALE GENOMIC DNA]</scope>
    <source>
        <tissue evidence="5">Flower</tissue>
    </source>
</reference>
<protein>
    <recommendedName>
        <fullName evidence="1">4-coumarate--CoA ligase</fullName>
        <ecNumber evidence="1">6.2.1.12</ecNumber>
    </recommendedName>
</protein>
<sequence>MLAGGDSGKKPCCISHAFFESASNNPSLIAVVHASGGLQRQEETGEVSAARTREEGVLPPLYPGDACFTFGDVLSAVKCLSRRVRLVLDGGDDPDLIRPRGYYHAKHINSTVNSFRMENRIPQVIGVYIPPSVEYIVAVLSILRCGEAFLPLDPLWPEERVLSVISSSKTGLVMRCAPLYGTQQSEAVDWIVERSSCSVMYINMKVDLKREPSCPDLLWPCESRSLRRFCYVMHTSGSTGKSKGVCGTEEGLLNRFWWMQRLIPLCCKDLLLFKTSISFIDHIQEFIGAILTCTPLIIPPFDKLKANPTCLVNFLEAYHISRMTSVPSLMRLVLHKLETSYFRDCNPLKVLILSGEILSISLYRSLHEIFPGTIILNLYGSTEVSGDCTYFDCKNLANILKIEPLSSVPIGIAIPNCEIVLVGENNNVDEGEICVSGACLFAGYLEHLNGNPEDGSDGLQFRTGDFARRLHSGDLVFIGRHDRTVKINGQRIALEEIESTLKEHPEVSDAAVTYHRNHGAATHLEAYFVKRSLEDLKKNHKSSLDEQNLTDNLITSIKSWLCKKLPPVMIPSYYFCTESLPILPSGKIDYLELSRSTFMAKQRIIHFRSDQSSVRQLQIIKEVFCDALLVHEVSDYDDFFMMGGNSISAAQAAHKLGIDMRLIYMFPTPVELFNGLIENKELLENFTIPSPGPPGTRKRSKVCANVDSSFDLVTGNVEISLLPGSSEQLAGPTVYDLSIEYNVQQKATSNSEKNDSSSIISSTQEDSCPIPYSHGSTSSDHGLWTSCNMPKKCSFSRCNKSMYGIESDLESMDGSWLSVNTLRSRKGSLQELWKILLKSCVDASPLIVLMDGNLHLLIGSHSHIFLCTDALSGSVLWEVMLEGRVECSAAITGDFSQVVVGCYKGKIYFIDFATGNISWYFQTDGEVKMQPVVDRSRKLIWCGSHDHYLYALNYEQHQCVYKVSCGGSIFGSPSIDAVHNMVYVASTSGRVTAISLVVLPFSIAWTFEAGAPIFGSLSMDYKCRNVICCLVDGHVLALNSSGAVVWKAVVGGPIFAGACISSVLADQILICSRNGKLYSFDMYGNMLWQYETGDPITSSAFVDEYTELIPEPSCPSERLVCVCSSSGSIHVIRIKTETKHGMNATSLEETQMAEEFAVINLPGDIFSSPVMIGGRIFVGCRDDYVHCITVIP</sequence>
<dbReference type="AlphaFoldDB" id="A0AAQ3Q1H6"/>
<dbReference type="SUPFAM" id="SSF50998">
    <property type="entry name" value="Quinoprotein alcohol dehydrogenase-like"/>
    <property type="match status" value="1"/>
</dbReference>
<dbReference type="Gene3D" id="3.40.50.12780">
    <property type="entry name" value="N-terminal domain of ligase-like"/>
    <property type="match status" value="1"/>
</dbReference>
<dbReference type="GO" id="GO:0043041">
    <property type="term" value="P:amino acid activation for nonribosomal peptide biosynthetic process"/>
    <property type="evidence" value="ECO:0007669"/>
    <property type="project" value="TreeGrafter"/>
</dbReference>
<evidence type="ECO:0000313" key="5">
    <source>
        <dbReference type="EMBL" id="WOK94965.1"/>
    </source>
</evidence>
<dbReference type="GO" id="GO:0106290">
    <property type="term" value="F:trans-cinnamate-CoA ligase activity"/>
    <property type="evidence" value="ECO:0007669"/>
    <property type="project" value="UniProtKB-ARBA"/>
</dbReference>
<dbReference type="InterPro" id="IPR036736">
    <property type="entry name" value="ACP-like_sf"/>
</dbReference>
<dbReference type="Pfam" id="PF00501">
    <property type="entry name" value="AMP-binding"/>
    <property type="match status" value="1"/>
</dbReference>
<dbReference type="InterPro" id="IPR018391">
    <property type="entry name" value="PQQ_b-propeller_rpt"/>
</dbReference>
<accession>A0AAQ3Q1H6</accession>
<dbReference type="PROSITE" id="PS00012">
    <property type="entry name" value="PHOSPHOPANTETHEINE"/>
    <property type="match status" value="1"/>
</dbReference>
<dbReference type="InterPro" id="IPR002372">
    <property type="entry name" value="PQQ_rpt_dom"/>
</dbReference>
<name>A0AAQ3Q1H6_9LILI</name>
<dbReference type="InterPro" id="IPR020845">
    <property type="entry name" value="AMP-binding_CS"/>
</dbReference>
<proteinExistence type="predicted"/>
<dbReference type="GO" id="GO:0009698">
    <property type="term" value="P:phenylpropanoid metabolic process"/>
    <property type="evidence" value="ECO:0007669"/>
    <property type="project" value="UniProtKB-ARBA"/>
</dbReference>
<dbReference type="InterPro" id="IPR006162">
    <property type="entry name" value="Ppantetheine_attach_site"/>
</dbReference>
<dbReference type="InterPro" id="IPR011047">
    <property type="entry name" value="Quinoprotein_ADH-like_sf"/>
</dbReference>
<dbReference type="Pfam" id="PF13570">
    <property type="entry name" value="Beta-prop_ACSF4"/>
    <property type="match status" value="1"/>
</dbReference>
<evidence type="ECO:0000256" key="2">
    <source>
        <dbReference type="ARBA" id="ARBA00034252"/>
    </source>
</evidence>
<dbReference type="PANTHER" id="PTHR44394">
    <property type="entry name" value="BETA-ALANINE-ACTIVATING ENZYME"/>
    <property type="match status" value="1"/>
</dbReference>
<evidence type="ECO:0000259" key="3">
    <source>
        <dbReference type="Pfam" id="PF00501"/>
    </source>
</evidence>
<dbReference type="Gene3D" id="1.10.1200.10">
    <property type="entry name" value="ACP-like"/>
    <property type="match status" value="1"/>
</dbReference>
<feature type="domain" description="AMP-dependent synthetase/ligase" evidence="3">
    <location>
        <begin position="123"/>
        <end position="445"/>
    </location>
</feature>
<organism evidence="5 6">
    <name type="scientific">Canna indica</name>
    <name type="common">Indian-shot</name>
    <dbReference type="NCBI Taxonomy" id="4628"/>
    <lineage>
        <taxon>Eukaryota</taxon>
        <taxon>Viridiplantae</taxon>
        <taxon>Streptophyta</taxon>
        <taxon>Embryophyta</taxon>
        <taxon>Tracheophyta</taxon>
        <taxon>Spermatophyta</taxon>
        <taxon>Magnoliopsida</taxon>
        <taxon>Liliopsida</taxon>
        <taxon>Zingiberales</taxon>
        <taxon>Cannaceae</taxon>
        <taxon>Canna</taxon>
    </lineage>
</organism>
<dbReference type="SUPFAM" id="SSF56801">
    <property type="entry name" value="Acetyl-CoA synthetase-like"/>
    <property type="match status" value="1"/>
</dbReference>
<gene>
    <name evidence="5" type="ORF">Cni_G03670</name>
</gene>
<dbReference type="EMBL" id="CP136890">
    <property type="protein sequence ID" value="WOK94965.1"/>
    <property type="molecule type" value="Genomic_DNA"/>
</dbReference>
<dbReference type="InterPro" id="IPR042099">
    <property type="entry name" value="ANL_N_sf"/>
</dbReference>
<evidence type="ECO:0000256" key="1">
    <source>
        <dbReference type="ARBA" id="ARBA00012959"/>
    </source>
</evidence>
<dbReference type="InterPro" id="IPR052091">
    <property type="entry name" value="Beta-ala_Activ/Resist"/>
</dbReference>
<dbReference type="Proteomes" id="UP001327560">
    <property type="component" value="Chromosome 1"/>
</dbReference>
<keyword evidence="6" id="KW-1185">Reference proteome</keyword>
<evidence type="ECO:0000259" key="4">
    <source>
        <dbReference type="Pfam" id="PF13570"/>
    </source>
</evidence>
<dbReference type="Gene3D" id="2.130.10.10">
    <property type="entry name" value="YVTN repeat-like/Quinoprotein amine dehydrogenase"/>
    <property type="match status" value="2"/>
</dbReference>
<dbReference type="InterPro" id="IPR000873">
    <property type="entry name" value="AMP-dep_synth/lig_dom"/>
</dbReference>
<evidence type="ECO:0000313" key="6">
    <source>
        <dbReference type="Proteomes" id="UP001327560"/>
    </source>
</evidence>
<dbReference type="InterPro" id="IPR015943">
    <property type="entry name" value="WD40/YVTN_repeat-like_dom_sf"/>
</dbReference>
<dbReference type="EC" id="6.2.1.12" evidence="1"/>
<comment type="catalytic activity">
    <reaction evidence="2">
        <text>(E)-4-coumarate + ATP + CoA = (E)-4-coumaroyl-CoA + AMP + diphosphate</text>
        <dbReference type="Rhea" id="RHEA:19641"/>
        <dbReference type="ChEBI" id="CHEBI:12876"/>
        <dbReference type="ChEBI" id="CHEBI:30616"/>
        <dbReference type="ChEBI" id="CHEBI:33019"/>
        <dbReference type="ChEBI" id="CHEBI:57287"/>
        <dbReference type="ChEBI" id="CHEBI:85008"/>
        <dbReference type="ChEBI" id="CHEBI:456215"/>
        <dbReference type="EC" id="6.2.1.12"/>
    </reaction>
    <physiologicalReaction direction="left-to-right" evidence="2">
        <dbReference type="Rhea" id="RHEA:19642"/>
    </physiologicalReaction>
</comment>
<dbReference type="PROSITE" id="PS00455">
    <property type="entry name" value="AMP_BINDING"/>
    <property type="match status" value="1"/>
</dbReference>
<dbReference type="CDD" id="cd05930">
    <property type="entry name" value="A_NRPS"/>
    <property type="match status" value="1"/>
</dbReference>